<dbReference type="InterPro" id="IPR013154">
    <property type="entry name" value="ADH-like_N"/>
</dbReference>
<evidence type="ECO:0000259" key="4">
    <source>
        <dbReference type="SMART" id="SM00829"/>
    </source>
</evidence>
<dbReference type="InterPro" id="IPR013149">
    <property type="entry name" value="ADH-like_C"/>
</dbReference>
<comment type="similarity">
    <text evidence="1">Belongs to the zinc-containing alcohol dehydrogenase family.</text>
</comment>
<dbReference type="Gene3D" id="3.90.180.10">
    <property type="entry name" value="Medium-chain alcohol dehydrogenases, catalytic domain"/>
    <property type="match status" value="1"/>
</dbReference>
<gene>
    <name evidence="5" type="ORF">B0A54_01773</name>
</gene>
<dbReference type="Pfam" id="PF00107">
    <property type="entry name" value="ADH_zinc_N"/>
    <property type="match status" value="1"/>
</dbReference>
<dbReference type="GO" id="GO:0016651">
    <property type="term" value="F:oxidoreductase activity, acting on NAD(P)H"/>
    <property type="evidence" value="ECO:0007669"/>
    <property type="project" value="InterPro"/>
</dbReference>
<evidence type="ECO:0000256" key="2">
    <source>
        <dbReference type="ARBA" id="ARBA00011245"/>
    </source>
</evidence>
<name>A0A4U0VFB9_9PEZI</name>
<dbReference type="STRING" id="329885.A0A4U0VFB9"/>
<dbReference type="PANTHER" id="PTHR45348">
    <property type="entry name" value="HYPOTHETICAL OXIDOREDUCTASE (EUROFUNG)"/>
    <property type="match status" value="1"/>
</dbReference>
<dbReference type="OrthoDB" id="48317at2759"/>
<sequence>MATNRAAWLDGAAKKLRIDEADMPKPESDEVVIKNSAIAINPVDWKIQDSGYFIKTWPMILGCDAAGTVTAVGSSVTRFQRGDRVTGHTISLLSQSPQDGGFQLYSRLKANKTAILPESVSFAAGSVLPLALDTAAVGLYSPAEGAKGLGLPPPSLEPKPSSKVLVCWGGSSSVGALVIQLAVASGAKVVATASPHNFEFCKDAGASEVLDYRSGSVVEDVVAAVKKVGGEFVGLYDAISLPEESYKHTVPIVEKLGGGPLAFVLGPPENAPESVKPAHVFGVNDMTSGIWEDYVTAALEKGKLRCLPPPQVVGKGLESVQAGLDANKKGVSAKKVVIEFE</sequence>
<dbReference type="PANTHER" id="PTHR45348:SF2">
    <property type="entry name" value="ZINC-TYPE ALCOHOL DEHYDROGENASE-LIKE PROTEIN C2E1P3.01"/>
    <property type="match status" value="1"/>
</dbReference>
<evidence type="ECO:0000313" key="5">
    <source>
        <dbReference type="EMBL" id="TKA47402.1"/>
    </source>
</evidence>
<dbReference type="Gene3D" id="3.40.50.720">
    <property type="entry name" value="NAD(P)-binding Rossmann-like Domain"/>
    <property type="match status" value="1"/>
</dbReference>
<dbReference type="SUPFAM" id="SSF51735">
    <property type="entry name" value="NAD(P)-binding Rossmann-fold domains"/>
    <property type="match status" value="1"/>
</dbReference>
<dbReference type="SUPFAM" id="SSF50129">
    <property type="entry name" value="GroES-like"/>
    <property type="match status" value="1"/>
</dbReference>
<evidence type="ECO:0000313" key="6">
    <source>
        <dbReference type="Proteomes" id="UP000310066"/>
    </source>
</evidence>
<reference evidence="5 6" key="1">
    <citation type="submission" date="2017-03" db="EMBL/GenBank/DDBJ databases">
        <title>Genomes of endolithic fungi from Antarctica.</title>
        <authorList>
            <person name="Coleine C."/>
            <person name="Masonjones S."/>
            <person name="Stajich J.E."/>
        </authorList>
    </citation>
    <scope>NUCLEOTIDE SEQUENCE [LARGE SCALE GENOMIC DNA]</scope>
    <source>
        <strain evidence="5 6">CCFEE 5311</strain>
    </source>
</reference>
<proteinExistence type="inferred from homology"/>
<comment type="caution">
    <text evidence="5">The sequence shown here is derived from an EMBL/GenBank/DDBJ whole genome shotgun (WGS) entry which is preliminary data.</text>
</comment>
<organism evidence="5 6">
    <name type="scientific">Friedmanniomyces endolithicus</name>
    <dbReference type="NCBI Taxonomy" id="329885"/>
    <lineage>
        <taxon>Eukaryota</taxon>
        <taxon>Fungi</taxon>
        <taxon>Dikarya</taxon>
        <taxon>Ascomycota</taxon>
        <taxon>Pezizomycotina</taxon>
        <taxon>Dothideomycetes</taxon>
        <taxon>Dothideomycetidae</taxon>
        <taxon>Mycosphaerellales</taxon>
        <taxon>Teratosphaeriaceae</taxon>
        <taxon>Friedmanniomyces</taxon>
    </lineage>
</organism>
<evidence type="ECO:0000256" key="3">
    <source>
        <dbReference type="ARBA" id="ARBA00023002"/>
    </source>
</evidence>
<feature type="domain" description="Enoyl reductase (ER)" evidence="4">
    <location>
        <begin position="11"/>
        <end position="338"/>
    </location>
</feature>
<dbReference type="AlphaFoldDB" id="A0A4U0VFB9"/>
<dbReference type="CDD" id="cd08249">
    <property type="entry name" value="enoyl_reductase_like"/>
    <property type="match status" value="1"/>
</dbReference>
<protein>
    <recommendedName>
        <fullName evidence="4">Enoyl reductase (ER) domain-containing protein</fullName>
    </recommendedName>
</protein>
<dbReference type="Pfam" id="PF08240">
    <property type="entry name" value="ADH_N"/>
    <property type="match status" value="1"/>
</dbReference>
<dbReference type="EMBL" id="NAJP01000005">
    <property type="protein sequence ID" value="TKA47402.1"/>
    <property type="molecule type" value="Genomic_DNA"/>
</dbReference>
<evidence type="ECO:0000256" key="1">
    <source>
        <dbReference type="ARBA" id="ARBA00008072"/>
    </source>
</evidence>
<keyword evidence="3" id="KW-0560">Oxidoreductase</keyword>
<dbReference type="InterPro" id="IPR036291">
    <property type="entry name" value="NAD(P)-bd_dom_sf"/>
</dbReference>
<comment type="subunit">
    <text evidence="2">Monomer.</text>
</comment>
<dbReference type="InterPro" id="IPR011032">
    <property type="entry name" value="GroES-like_sf"/>
</dbReference>
<dbReference type="SMART" id="SM00829">
    <property type="entry name" value="PKS_ER"/>
    <property type="match status" value="1"/>
</dbReference>
<accession>A0A4U0VFB9</accession>
<dbReference type="Proteomes" id="UP000310066">
    <property type="component" value="Unassembled WGS sequence"/>
</dbReference>
<dbReference type="InterPro" id="IPR047122">
    <property type="entry name" value="Trans-enoyl_RdTase-like"/>
</dbReference>
<dbReference type="InterPro" id="IPR020843">
    <property type="entry name" value="ER"/>
</dbReference>